<feature type="region of interest" description="Disordered" evidence="10">
    <location>
        <begin position="1"/>
        <end position="22"/>
    </location>
</feature>
<keyword evidence="2 9" id="KW-0813">Transport</keyword>
<dbReference type="NCBIfam" id="TIGR00916">
    <property type="entry name" value="2A0604s01"/>
    <property type="match status" value="1"/>
</dbReference>
<reference evidence="14 16" key="1">
    <citation type="submission" date="2020-12" db="EMBL/GenBank/DDBJ databases">
        <title>FDA dAtabase for Regulatory Grade micrObial Sequences (FDA-ARGOS): Supporting development and validation of Infectious Disease Dx tests.</title>
        <authorList>
            <person name="Sproer C."/>
            <person name="Gronow S."/>
            <person name="Severitt S."/>
            <person name="Schroder I."/>
            <person name="Tallon L."/>
            <person name="Sadzewicz L."/>
            <person name="Zhao X."/>
            <person name="Boylan J."/>
            <person name="Ott S."/>
            <person name="Bowen H."/>
            <person name="Vavikolanu K."/>
            <person name="Mehta A."/>
            <person name="Aluvathingal J."/>
            <person name="Nadendla S."/>
            <person name="Lowell S."/>
            <person name="Myers T."/>
            <person name="Yan Y."/>
            <person name="Sichtig H."/>
        </authorList>
    </citation>
    <scope>NUCLEOTIDE SEQUENCE [LARGE SCALE GENOMIC DNA]</scope>
    <source>
        <strain evidence="14 16">FDAARGOS_1053</strain>
        <strain evidence="15">FDAARGOS_1191</strain>
    </source>
</reference>
<dbReference type="InterPro" id="IPR054384">
    <property type="entry name" value="SecDF_P1_head"/>
</dbReference>
<dbReference type="EMBL" id="CP069534">
    <property type="protein sequence ID" value="QRP71870.1"/>
    <property type="molecule type" value="Genomic_DNA"/>
</dbReference>
<dbReference type="GO" id="GO:0015450">
    <property type="term" value="F:protein-transporting ATPase activity"/>
    <property type="evidence" value="ECO:0007669"/>
    <property type="project" value="InterPro"/>
</dbReference>
<proteinExistence type="inferred from homology"/>
<feature type="region of interest" description="Disordered" evidence="10">
    <location>
        <begin position="188"/>
        <end position="212"/>
    </location>
</feature>
<comment type="subunit">
    <text evidence="9">Forms a complex with SecF. Part of the essential Sec protein translocation apparatus which comprises SecA, SecYEG and auxiliary proteins SecDF. Other proteins may also be involved.</text>
</comment>
<feature type="domain" description="Protein translocase subunit SecDF P1" evidence="12">
    <location>
        <begin position="85"/>
        <end position="140"/>
    </location>
</feature>
<keyword evidence="6 9" id="KW-1133">Transmembrane helix</keyword>
<evidence type="ECO:0000256" key="9">
    <source>
        <dbReference type="HAMAP-Rule" id="MF_01463"/>
    </source>
</evidence>
<dbReference type="InterPro" id="IPR022813">
    <property type="entry name" value="SecD/SecF_arch_bac"/>
</dbReference>
<evidence type="ECO:0000256" key="3">
    <source>
        <dbReference type="ARBA" id="ARBA00022475"/>
    </source>
</evidence>
<evidence type="ECO:0000313" key="14">
    <source>
        <dbReference type="EMBL" id="QQB47736.1"/>
    </source>
</evidence>
<evidence type="ECO:0000313" key="16">
    <source>
        <dbReference type="Proteomes" id="UP000596145"/>
    </source>
</evidence>
<evidence type="ECO:0000256" key="6">
    <source>
        <dbReference type="ARBA" id="ARBA00022989"/>
    </source>
</evidence>
<feature type="domain" description="Protein export membrane protein SecD/SecF C-terminal" evidence="11">
    <location>
        <begin position="414"/>
        <end position="582"/>
    </location>
</feature>
<organism evidence="14 16">
    <name type="scientific">Corynebacterium glucuronolyticum</name>
    <dbReference type="NCBI Taxonomy" id="39791"/>
    <lineage>
        <taxon>Bacteria</taxon>
        <taxon>Bacillati</taxon>
        <taxon>Actinomycetota</taxon>
        <taxon>Actinomycetes</taxon>
        <taxon>Mycobacteriales</taxon>
        <taxon>Corynebacteriaceae</taxon>
        <taxon>Corynebacterium</taxon>
    </lineage>
</organism>
<evidence type="ECO:0000256" key="1">
    <source>
        <dbReference type="ARBA" id="ARBA00004651"/>
    </source>
</evidence>
<protein>
    <recommendedName>
        <fullName evidence="9">Protein translocase subunit SecD</fullName>
    </recommendedName>
</protein>
<name>A0A7T4EHZ5_9CORY</name>
<feature type="compositionally biased region" description="Low complexity" evidence="10">
    <location>
        <begin position="188"/>
        <end position="209"/>
    </location>
</feature>
<dbReference type="Gene3D" id="3.30.1360.200">
    <property type="match status" value="1"/>
</dbReference>
<evidence type="ECO:0000259" key="12">
    <source>
        <dbReference type="Pfam" id="PF21760"/>
    </source>
</evidence>
<dbReference type="Gene3D" id="1.20.1640.10">
    <property type="entry name" value="Multidrug efflux transporter AcrB transmembrane domain"/>
    <property type="match status" value="1"/>
</dbReference>
<dbReference type="HAMAP" id="MF_01463_B">
    <property type="entry name" value="SecD_B"/>
    <property type="match status" value="1"/>
</dbReference>
<evidence type="ECO:0000256" key="4">
    <source>
        <dbReference type="ARBA" id="ARBA00022692"/>
    </source>
</evidence>
<evidence type="ECO:0000259" key="11">
    <source>
        <dbReference type="Pfam" id="PF02355"/>
    </source>
</evidence>
<evidence type="ECO:0000256" key="2">
    <source>
        <dbReference type="ARBA" id="ARBA00022448"/>
    </source>
</evidence>
<dbReference type="GO" id="GO:0065002">
    <property type="term" value="P:intracellular protein transmembrane transport"/>
    <property type="evidence" value="ECO:0007669"/>
    <property type="project" value="UniProtKB-UniRule"/>
</dbReference>
<dbReference type="Proteomes" id="UP000596145">
    <property type="component" value="Chromosome"/>
</dbReference>
<feature type="transmembrane region" description="Helical" evidence="9">
    <location>
        <begin position="425"/>
        <end position="445"/>
    </location>
</feature>
<feature type="compositionally biased region" description="Polar residues" evidence="10">
    <location>
        <begin position="645"/>
        <end position="654"/>
    </location>
</feature>
<feature type="transmembrane region" description="Helical" evidence="9">
    <location>
        <begin position="31"/>
        <end position="52"/>
    </location>
</feature>
<dbReference type="SUPFAM" id="SSF82866">
    <property type="entry name" value="Multidrug efflux transporter AcrB transmembrane domain"/>
    <property type="match status" value="1"/>
</dbReference>
<dbReference type="GeneID" id="92760181"/>
<dbReference type="NCBIfam" id="TIGR01129">
    <property type="entry name" value="secD"/>
    <property type="match status" value="1"/>
</dbReference>
<comment type="function">
    <text evidence="9">Part of the Sec protein translocase complex. Interacts with the SecYEG preprotein conducting channel. SecDF uses the proton motive force (PMF) to complete protein translocation after the ATP-dependent function of SecA.</text>
</comment>
<evidence type="ECO:0000313" key="15">
    <source>
        <dbReference type="EMBL" id="QRP71870.1"/>
    </source>
</evidence>
<dbReference type="Pfam" id="PF22599">
    <property type="entry name" value="SecDF_P1_head"/>
    <property type="match status" value="1"/>
</dbReference>
<dbReference type="InterPro" id="IPR055344">
    <property type="entry name" value="SecD_SecF_C_bact"/>
</dbReference>
<feature type="domain" description="SecDF P1 head subdomain" evidence="13">
    <location>
        <begin position="299"/>
        <end position="399"/>
    </location>
</feature>
<keyword evidence="8 9" id="KW-0472">Membrane</keyword>
<sequence>MACRGGFTLASQSERKAEPKARRTTDFVGRYPWGALGIFGIILILVYSLLFFTPGANTPKLGIDLQGGTRVTLVPQGGEPTPQQLDQARTILENRVNGMGVSGAEVVTDGNTLVITVPGEDTAQARNLGQTSQLVFRTVSQPAAPQVDQIMPTLTDMANRWVSYGLVTPEKANEVLKQYHDLLNQQAAQNGGEEAAPATGEAPTVTAEPLPEPKNSIEEQKRRDEVFDMMLKDRQSTEGATQMAAAALMECSEENTHDPIAGGDDLSKPLVACYPEMGQPLLLGPSPLLVGEPEDGRRLTGNEIDTNRPINGGINPQTAQNEVVFTFKSDNGETGSETWAKLTQEYLNKQVAVTLDSQIISAPQVQSATPVGSSTMITGMKNEEEAKTLANNLQYGALPLSFVGENGERGGTTTVIPPTLGAASLRAGLIAGLIGLLAVAVFSLVNYRLYGLLAMFTLVASGTLVYGSLVLLGRWIGYSLDLAGVAGLIIGIGTTADSFVVLYERIKDEIRDGRTFRSAVPRGWDRARKTIISGNFVSVIAAVVLYILAVGDVKGFAFTLGLTTVFDLAVTFFVTAPLVILASRKKFFAKASVNGLGKVYELVEQRRAAGEQLAADTGWYNQRMLAKRNAGATDGESVSDEDGNIESTATSEAPESNMIADDRPSSLITLEESIANEPKVPEHLRAPLLDDGSPDGSHIVNQEEK</sequence>
<evidence type="ECO:0000256" key="7">
    <source>
        <dbReference type="ARBA" id="ARBA00023010"/>
    </source>
</evidence>
<dbReference type="Gene3D" id="3.30.70.3220">
    <property type="match status" value="1"/>
</dbReference>
<dbReference type="InterPro" id="IPR048634">
    <property type="entry name" value="SecD_SecF_C"/>
</dbReference>
<dbReference type="RefSeq" id="WP_005389882.1">
    <property type="nucleotide sequence ID" value="NZ_CP066007.1"/>
</dbReference>
<evidence type="ECO:0000259" key="13">
    <source>
        <dbReference type="Pfam" id="PF22599"/>
    </source>
</evidence>
<dbReference type="GO" id="GO:0005886">
    <property type="term" value="C:plasma membrane"/>
    <property type="evidence" value="ECO:0007669"/>
    <property type="project" value="UniProtKB-SubCell"/>
</dbReference>
<feature type="region of interest" description="Disordered" evidence="10">
    <location>
        <begin position="630"/>
        <end position="705"/>
    </location>
</feature>
<dbReference type="Proteomes" id="UP000617681">
    <property type="component" value="Chromosome"/>
</dbReference>
<keyword evidence="4 9" id="KW-0812">Transmembrane</keyword>
<dbReference type="PANTHER" id="PTHR30081:SF1">
    <property type="entry name" value="PROTEIN TRANSLOCASE SUBUNIT SECD"/>
    <property type="match status" value="1"/>
</dbReference>
<dbReference type="InterPro" id="IPR048631">
    <property type="entry name" value="SecD_1st"/>
</dbReference>
<dbReference type="EMBL" id="CP066007">
    <property type="protein sequence ID" value="QQB47736.1"/>
    <property type="molecule type" value="Genomic_DNA"/>
</dbReference>
<keyword evidence="3 9" id="KW-1003">Cell membrane</keyword>
<feature type="transmembrane region" description="Helical" evidence="9">
    <location>
        <begin position="556"/>
        <end position="582"/>
    </location>
</feature>
<feature type="transmembrane region" description="Helical" evidence="9">
    <location>
        <begin position="482"/>
        <end position="503"/>
    </location>
</feature>
<dbReference type="Pfam" id="PF21760">
    <property type="entry name" value="SecD_1st"/>
    <property type="match status" value="1"/>
</dbReference>
<dbReference type="InterPro" id="IPR005791">
    <property type="entry name" value="SecD"/>
</dbReference>
<dbReference type="PANTHER" id="PTHR30081">
    <property type="entry name" value="PROTEIN-EXPORT MEMBRANE PROTEIN SEC"/>
    <property type="match status" value="1"/>
</dbReference>
<accession>A0A7T4EHZ5</accession>
<gene>
    <name evidence="9 14" type="primary">secD</name>
    <name evidence="14" type="ORF">I6I10_09005</name>
    <name evidence="15" type="ORF">I6J21_07135</name>
</gene>
<feature type="transmembrane region" description="Helical" evidence="9">
    <location>
        <begin position="452"/>
        <end position="476"/>
    </location>
</feature>
<dbReference type="Pfam" id="PF02355">
    <property type="entry name" value="SecD_SecF_C"/>
    <property type="match status" value="1"/>
</dbReference>
<keyword evidence="5 9" id="KW-0653">Protein transport</keyword>
<feature type="transmembrane region" description="Helical" evidence="9">
    <location>
        <begin position="531"/>
        <end position="550"/>
    </location>
</feature>
<dbReference type="OrthoDB" id="5240379at2"/>
<keyword evidence="7 9" id="KW-0811">Translocation</keyword>
<comment type="similarity">
    <text evidence="9">Belongs to the SecD/SecF family. SecD subfamily.</text>
</comment>
<evidence type="ECO:0000256" key="10">
    <source>
        <dbReference type="SAM" id="MobiDB-lite"/>
    </source>
</evidence>
<comment type="subcellular location">
    <subcellularLocation>
        <location evidence="1 9">Cell membrane</location>
        <topology evidence="1 9">Multi-pass membrane protein</topology>
    </subcellularLocation>
</comment>
<dbReference type="AlphaFoldDB" id="A0A7T4EHZ5"/>
<dbReference type="GO" id="GO:0043952">
    <property type="term" value="P:protein transport by the Sec complex"/>
    <property type="evidence" value="ECO:0007669"/>
    <property type="project" value="UniProtKB-UniRule"/>
</dbReference>
<evidence type="ECO:0000256" key="8">
    <source>
        <dbReference type="ARBA" id="ARBA00023136"/>
    </source>
</evidence>
<feature type="compositionally biased region" description="Basic and acidic residues" evidence="10">
    <location>
        <begin position="13"/>
        <end position="22"/>
    </location>
</feature>
<dbReference type="GO" id="GO:0006605">
    <property type="term" value="P:protein targeting"/>
    <property type="evidence" value="ECO:0007669"/>
    <property type="project" value="UniProtKB-UniRule"/>
</dbReference>
<evidence type="ECO:0000256" key="5">
    <source>
        <dbReference type="ARBA" id="ARBA00022927"/>
    </source>
</evidence>